<dbReference type="RefSeq" id="WP_379510055.1">
    <property type="nucleotide sequence ID" value="NZ_JBHRTQ010000009.1"/>
</dbReference>
<protein>
    <submittedName>
        <fullName evidence="1">TIGR03087 family PEP-CTERM/XrtA system glycosyltransferase</fullName>
    </submittedName>
</protein>
<dbReference type="PANTHER" id="PTHR12526:SF600">
    <property type="entry name" value="GLYCOSYL TRANSFERASE GROUP 1"/>
    <property type="match status" value="1"/>
</dbReference>
<keyword evidence="2" id="KW-1185">Reference proteome</keyword>
<comment type="caution">
    <text evidence="1">The sequence shown here is derived from an EMBL/GenBank/DDBJ whole genome shotgun (WGS) entry which is preliminary data.</text>
</comment>
<gene>
    <name evidence="1" type="ORF">ACFOD9_10445</name>
</gene>
<evidence type="ECO:0000313" key="1">
    <source>
        <dbReference type="EMBL" id="MFC3174672.1"/>
    </source>
</evidence>
<dbReference type="EMBL" id="JBHRTQ010000009">
    <property type="protein sequence ID" value="MFC3174672.1"/>
    <property type="molecule type" value="Genomic_DNA"/>
</dbReference>
<proteinExistence type="predicted"/>
<dbReference type="Gene3D" id="3.40.50.2000">
    <property type="entry name" value="Glycogen Phosphorylase B"/>
    <property type="match status" value="2"/>
</dbReference>
<dbReference type="CDD" id="cd03801">
    <property type="entry name" value="GT4_PimA-like"/>
    <property type="match status" value="1"/>
</dbReference>
<sequence>MGEILFIAHRLPFPPDRGDKIRSHHLLRALAALAPVHVACFADDVGDAAHEGELAALAASHCLVPRAKPLALAGLEALATGRPVSLAAFADRRLRGYVEQVLRERPIGAVFVFSGQMGHHVPASWGGPLVIDFVDVDSAKFGAYAKAARGPMAWVHAREERLLRAEEGCLAARATASLLVSEPEADLFRSRLAPALQGCCTVRALGNGIDAASYDPAGAVAEPRLALLPGPRLIFTGQMDYPPNVAAVVRAATRIMPLVRAACPQASFHVVGRKPTAEVLALDGLNGCRVWGRVDDVRPWLKGAEAALVPLEIARGVQNKVLEAMAMGLPVVASPEAATGIAVTPGETIAIGTSDADMAEAVIALARDPDMARAMGQGARARVIAAHAWPAMLADLPALLGLGKAERVRDAA</sequence>
<accession>A0ABV7IWT5</accession>
<evidence type="ECO:0000313" key="2">
    <source>
        <dbReference type="Proteomes" id="UP001595604"/>
    </source>
</evidence>
<dbReference type="NCBIfam" id="TIGR03087">
    <property type="entry name" value="stp1"/>
    <property type="match status" value="1"/>
</dbReference>
<name>A0ABV7IWT5_9SPHN</name>
<dbReference type="InterPro" id="IPR017521">
    <property type="entry name" value="Sugar_tfrase_PEP-CTERM_Stp1"/>
</dbReference>
<dbReference type="Pfam" id="PF13692">
    <property type="entry name" value="Glyco_trans_1_4"/>
    <property type="match status" value="1"/>
</dbReference>
<organism evidence="1 2">
    <name type="scientific">Novosphingobium bradum</name>
    <dbReference type="NCBI Taxonomy" id="1737444"/>
    <lineage>
        <taxon>Bacteria</taxon>
        <taxon>Pseudomonadati</taxon>
        <taxon>Pseudomonadota</taxon>
        <taxon>Alphaproteobacteria</taxon>
        <taxon>Sphingomonadales</taxon>
        <taxon>Sphingomonadaceae</taxon>
        <taxon>Novosphingobium</taxon>
    </lineage>
</organism>
<reference evidence="2" key="1">
    <citation type="journal article" date="2019" name="Int. J. Syst. Evol. Microbiol.">
        <title>The Global Catalogue of Microorganisms (GCM) 10K type strain sequencing project: providing services to taxonomists for standard genome sequencing and annotation.</title>
        <authorList>
            <consortium name="The Broad Institute Genomics Platform"/>
            <consortium name="The Broad Institute Genome Sequencing Center for Infectious Disease"/>
            <person name="Wu L."/>
            <person name="Ma J."/>
        </authorList>
    </citation>
    <scope>NUCLEOTIDE SEQUENCE [LARGE SCALE GENOMIC DNA]</scope>
    <source>
        <strain evidence="2">KCTC 42984</strain>
    </source>
</reference>
<dbReference type="Proteomes" id="UP001595604">
    <property type="component" value="Unassembled WGS sequence"/>
</dbReference>
<dbReference type="SUPFAM" id="SSF53756">
    <property type="entry name" value="UDP-Glycosyltransferase/glycogen phosphorylase"/>
    <property type="match status" value="1"/>
</dbReference>
<dbReference type="PANTHER" id="PTHR12526">
    <property type="entry name" value="GLYCOSYLTRANSFERASE"/>
    <property type="match status" value="1"/>
</dbReference>